<protein>
    <submittedName>
        <fullName evidence="3">Altered inheritance of mitochondria protein 6-like protein</fullName>
    </submittedName>
</protein>
<feature type="transmembrane region" description="Helical" evidence="2">
    <location>
        <begin position="23"/>
        <end position="41"/>
    </location>
</feature>
<evidence type="ECO:0000256" key="1">
    <source>
        <dbReference type="ARBA" id="ARBA00008858"/>
    </source>
</evidence>
<dbReference type="Proteomes" id="UP000469558">
    <property type="component" value="Unassembled WGS sequence"/>
</dbReference>
<keyword evidence="2" id="KW-0472">Membrane</keyword>
<dbReference type="InterPro" id="IPR051236">
    <property type="entry name" value="HAT_RTT109-like"/>
</dbReference>
<reference evidence="3 4" key="1">
    <citation type="submission" date="2018-05" db="EMBL/GenBank/DDBJ databases">
        <title>Genome sequencing and assembly of the regulated plant pathogen Lachnellula willkommii and related sister species for the development of diagnostic species identification markers.</title>
        <authorList>
            <person name="Giroux E."/>
            <person name="Bilodeau G."/>
        </authorList>
    </citation>
    <scope>NUCLEOTIDE SEQUENCE [LARGE SCALE GENOMIC DNA]</scope>
    <source>
        <strain evidence="3 4">CBS 268.59</strain>
    </source>
</reference>
<proteinExistence type="inferred from homology"/>
<comment type="similarity">
    <text evidence="1">Belongs to the AIM6 family.</text>
</comment>
<name>A0A8T9BUT1_9HELO</name>
<keyword evidence="4" id="KW-1185">Reference proteome</keyword>
<dbReference type="PANTHER" id="PTHR31571:SF5">
    <property type="entry name" value="ALTERED INHERITANCE OF MITOCHONDRIA PROTEIN 6"/>
    <property type="match status" value="1"/>
</dbReference>
<feature type="transmembrane region" description="Helical" evidence="2">
    <location>
        <begin position="62"/>
        <end position="87"/>
    </location>
</feature>
<comment type="caution">
    <text evidence="3">The sequence shown here is derived from an EMBL/GenBank/DDBJ whole genome shotgun (WGS) entry which is preliminary data.</text>
</comment>
<dbReference type="SUPFAM" id="SSF51695">
    <property type="entry name" value="PLC-like phosphodiesterases"/>
    <property type="match status" value="1"/>
</dbReference>
<keyword evidence="2" id="KW-0812">Transmembrane</keyword>
<evidence type="ECO:0000313" key="4">
    <source>
        <dbReference type="Proteomes" id="UP000469558"/>
    </source>
</evidence>
<dbReference type="GO" id="GO:0008081">
    <property type="term" value="F:phosphoric diester hydrolase activity"/>
    <property type="evidence" value="ECO:0007669"/>
    <property type="project" value="InterPro"/>
</dbReference>
<dbReference type="GO" id="GO:0006629">
    <property type="term" value="P:lipid metabolic process"/>
    <property type="evidence" value="ECO:0007669"/>
    <property type="project" value="InterPro"/>
</dbReference>
<organism evidence="3 4">
    <name type="scientific">Lachnellula suecica</name>
    <dbReference type="NCBI Taxonomy" id="602035"/>
    <lineage>
        <taxon>Eukaryota</taxon>
        <taxon>Fungi</taxon>
        <taxon>Dikarya</taxon>
        <taxon>Ascomycota</taxon>
        <taxon>Pezizomycotina</taxon>
        <taxon>Leotiomycetes</taxon>
        <taxon>Helotiales</taxon>
        <taxon>Lachnaceae</taxon>
        <taxon>Lachnellula</taxon>
    </lineage>
</organism>
<gene>
    <name evidence="3" type="ORF">LSUE1_G006844</name>
</gene>
<feature type="non-terminal residue" evidence="3">
    <location>
        <position position="384"/>
    </location>
</feature>
<dbReference type="EMBL" id="QGMK01001859">
    <property type="protein sequence ID" value="TVY62903.1"/>
    <property type="molecule type" value="Genomic_DNA"/>
</dbReference>
<evidence type="ECO:0000313" key="3">
    <source>
        <dbReference type="EMBL" id="TVY62903.1"/>
    </source>
</evidence>
<dbReference type="AlphaFoldDB" id="A0A8T9BUT1"/>
<sequence length="384" mass="41794">LDRQFFVTGHSGWALSSIRPSRIGLHLPAAVALTVPPYIAFRMYKYSSISSDVNRRSGQFGLSLNTFVTMTFISSFLLLAWTTGILVSSSSLDVSPSLQDILNKAHQGPLYTYPTSLTQGIIPKGIHSHNDYWRDVPFYTALSVGAISTESDVWLYNGTLHVGHEEGALTAARTFESLYINPILEVLKRQNPANSTFLTSPTHNGVFDTDGGQTLYLFVDLKTDGPSTWAAVIKALEPLRSAGYLSKVNGTTFTSGAVTVIGTGNTPLNLVQPIINRDYFYDAPIPTLNSTFSNITSLVSPIASTDFAANFGPVLGTSLNSTQLELLRAQVKTAHAKGIKLRYWDQPGWPISTRDGIWRQLRTEGVDLVNADDVVAAAGFGDAW</sequence>
<dbReference type="PANTHER" id="PTHR31571">
    <property type="entry name" value="ALTERED INHERITANCE OF MITOCHONDRIA PROTEIN 6"/>
    <property type="match status" value="1"/>
</dbReference>
<keyword evidence="2" id="KW-1133">Transmembrane helix</keyword>
<dbReference type="OrthoDB" id="4153866at2759"/>
<accession>A0A8T9BUT1</accession>
<dbReference type="InterPro" id="IPR017946">
    <property type="entry name" value="PLC-like_Pdiesterase_TIM-brl"/>
</dbReference>
<evidence type="ECO:0000256" key="2">
    <source>
        <dbReference type="SAM" id="Phobius"/>
    </source>
</evidence>